<dbReference type="Pfam" id="PF00756">
    <property type="entry name" value="Esterase"/>
    <property type="match status" value="1"/>
</dbReference>
<dbReference type="InterPro" id="IPR027417">
    <property type="entry name" value="P-loop_NTPase"/>
</dbReference>
<dbReference type="InterPro" id="IPR006073">
    <property type="entry name" value="GTP-bd"/>
</dbReference>
<dbReference type="SUPFAM" id="SSF52540">
    <property type="entry name" value="P-loop containing nucleoside triphosphate hydrolases"/>
    <property type="match status" value="1"/>
</dbReference>
<evidence type="ECO:0000313" key="9">
    <source>
        <dbReference type="Proteomes" id="UP001383192"/>
    </source>
</evidence>
<feature type="domain" description="CP-type G" evidence="7">
    <location>
        <begin position="443"/>
        <end position="694"/>
    </location>
</feature>
<dbReference type="Gene3D" id="3.40.50.1820">
    <property type="entry name" value="alpha/beta hydrolase"/>
    <property type="match status" value="1"/>
</dbReference>
<keyword evidence="4" id="KW-0378">Hydrolase</keyword>
<evidence type="ECO:0000256" key="3">
    <source>
        <dbReference type="ARBA" id="ARBA00022741"/>
    </source>
</evidence>
<dbReference type="PANTHER" id="PTHR45709:SF2">
    <property type="entry name" value="LARGE SUBUNIT GTPASE 1 HOMOLOG"/>
    <property type="match status" value="1"/>
</dbReference>
<dbReference type="PROSITE" id="PS51721">
    <property type="entry name" value="G_CP"/>
    <property type="match status" value="1"/>
</dbReference>
<keyword evidence="3" id="KW-0547">Nucleotide-binding</keyword>
<dbReference type="Pfam" id="PF01926">
    <property type="entry name" value="MMR_HSR1"/>
    <property type="match status" value="1"/>
</dbReference>
<dbReference type="EMBL" id="JAYKXP010000004">
    <property type="protein sequence ID" value="KAK7059148.1"/>
    <property type="molecule type" value="Genomic_DNA"/>
</dbReference>
<dbReference type="InterPro" id="IPR043358">
    <property type="entry name" value="GNL1-like"/>
</dbReference>
<dbReference type="GO" id="GO:0005525">
    <property type="term" value="F:GTP binding"/>
    <property type="evidence" value="ECO:0007669"/>
    <property type="project" value="UniProtKB-KW"/>
</dbReference>
<evidence type="ECO:0000256" key="5">
    <source>
        <dbReference type="ARBA" id="ARBA00023134"/>
    </source>
</evidence>
<dbReference type="PANTHER" id="PTHR45709">
    <property type="entry name" value="LARGE SUBUNIT GTPASE 1 HOMOLOG-RELATED"/>
    <property type="match status" value="1"/>
</dbReference>
<name>A0AAW0E5P4_9AGAR</name>
<comment type="caution">
    <text evidence="8">The sequence shown here is derived from an EMBL/GenBank/DDBJ whole genome shotgun (WGS) entry which is preliminary data.</text>
</comment>
<keyword evidence="9" id="KW-1185">Reference proteome</keyword>
<reference evidence="8 9" key="1">
    <citation type="submission" date="2024-01" db="EMBL/GenBank/DDBJ databases">
        <title>A draft genome for a cacao thread blight-causing isolate of Paramarasmius palmivorus.</title>
        <authorList>
            <person name="Baruah I.K."/>
            <person name="Bukari Y."/>
            <person name="Amoako-Attah I."/>
            <person name="Meinhardt L.W."/>
            <person name="Bailey B.A."/>
            <person name="Cohen S.P."/>
        </authorList>
    </citation>
    <scope>NUCLEOTIDE SEQUENCE [LARGE SCALE GENOMIC DNA]</scope>
    <source>
        <strain evidence="8 9">GH-12</strain>
    </source>
</reference>
<keyword evidence="5" id="KW-0342">GTP-binding</keyword>
<feature type="compositionally biased region" description="Basic and acidic residues" evidence="6">
    <location>
        <begin position="542"/>
        <end position="553"/>
    </location>
</feature>
<evidence type="ECO:0000313" key="8">
    <source>
        <dbReference type="EMBL" id="KAK7059148.1"/>
    </source>
</evidence>
<accession>A0AAW0E5P4</accession>
<comment type="subcellular location">
    <subcellularLocation>
        <location evidence="1">Cytoplasm</location>
    </subcellularLocation>
</comment>
<proteinExistence type="predicted"/>
<evidence type="ECO:0000256" key="1">
    <source>
        <dbReference type="ARBA" id="ARBA00004496"/>
    </source>
</evidence>
<evidence type="ECO:0000256" key="2">
    <source>
        <dbReference type="ARBA" id="ARBA00022490"/>
    </source>
</evidence>
<evidence type="ECO:0000259" key="7">
    <source>
        <dbReference type="PROSITE" id="PS51721"/>
    </source>
</evidence>
<dbReference type="AlphaFoldDB" id="A0AAW0E5P4"/>
<dbReference type="InterPro" id="IPR029058">
    <property type="entry name" value="AB_hydrolase_fold"/>
</dbReference>
<dbReference type="CDD" id="cd01857">
    <property type="entry name" value="HSR1_MMR1"/>
    <property type="match status" value="1"/>
</dbReference>
<dbReference type="GO" id="GO:0000054">
    <property type="term" value="P:ribosomal subunit export from nucleus"/>
    <property type="evidence" value="ECO:0007669"/>
    <property type="project" value="TreeGrafter"/>
</dbReference>
<dbReference type="Gene3D" id="3.40.50.300">
    <property type="entry name" value="P-loop containing nucleotide triphosphate hydrolases"/>
    <property type="match status" value="1"/>
</dbReference>
<dbReference type="InterPro" id="IPR030378">
    <property type="entry name" value="G_CP_dom"/>
</dbReference>
<feature type="compositionally biased region" description="Basic residues" evidence="6">
    <location>
        <begin position="928"/>
        <end position="945"/>
    </location>
</feature>
<protein>
    <recommendedName>
        <fullName evidence="7">CP-type G domain-containing protein</fullName>
    </recommendedName>
</protein>
<evidence type="ECO:0000256" key="4">
    <source>
        <dbReference type="ARBA" id="ARBA00022801"/>
    </source>
</evidence>
<dbReference type="GO" id="GO:0005829">
    <property type="term" value="C:cytosol"/>
    <property type="evidence" value="ECO:0007669"/>
    <property type="project" value="TreeGrafter"/>
</dbReference>
<feature type="compositionally biased region" description="Acidic residues" evidence="6">
    <location>
        <begin position="557"/>
        <end position="581"/>
    </location>
</feature>
<dbReference type="SUPFAM" id="SSF53474">
    <property type="entry name" value="alpha/beta-Hydrolases"/>
    <property type="match status" value="1"/>
</dbReference>
<evidence type="ECO:0000256" key="6">
    <source>
        <dbReference type="SAM" id="MobiDB-lite"/>
    </source>
</evidence>
<keyword evidence="2" id="KW-0963">Cytoplasm</keyword>
<dbReference type="InterPro" id="IPR000801">
    <property type="entry name" value="Esterase-like"/>
</dbReference>
<gene>
    <name evidence="8" type="ORF">VNI00_001775</name>
</gene>
<sequence length="945" mass="103959">MSAPLEKLSSSKTFEGELAKYKFKSAALGGLSANFNLFLPPNASSTNKVPVLVYLAGLTCTEDNGAQKGAFLGPASAQGIAILFPDTSPRGANISGEDDDWDFGTGAGFYLNATNPKFSNHYNMYTHVTLELPQVLEAGGLPIDWSRQSIFGHSMGGHGALTLYLSSLTGPDGTRRHQYRSCSAFSPISNPSQCPWGQKAFNGYLQNGIEEGKEKYDATELIRKSGGKERVHILVDYGTGDNFYKQGQLLPENFLKAARDAGYDEVQVRVRSQEGYDHSYYFAPKGRDPNPSGLGRAIINRKVKDARKWQESGMYTTDLDSSSKLKSVTQERDLDEFLNTAQLAEMDFTAERRNVKVISQSTTSPHNPYLLTEQEEKKTLQKHAENKSRLRVPRRPAWTRQMTTAELERQEKAAFLEWRRGLAVLQEDEKFLLTPFERNIEVWKQLWRVIERSHLVVQIVDARNPLRFRCEDLEDYVRDVEGPEGEKGLGKKGIRKTLLLINKADLLTSQQRLQWAEFFEKQGVEHAFFSAANAAALQQARRDALAAEQKEHAGTTSDDDDEEAEAEEEGEDGDSDPESDDSNAFYSANEASDDSDEASQDPRTRVLSVLELEELFTRSAPDLSAFADASGNLPTKTVVGLVGYPNVGKSSTINALLGEKKVSVSSTPGKTKHFQTIHLSDSTILCDCPGLVFPQFATTKAGLVCDGVLPIDQMKEYTGPVSLVVKRIPKEVLEATYGLTISVKSIEDGGDGKTITAEGLLVAYAIARGYMRSGQGTPDEARAARYILKDYVNAKLLFCHPPPGVDPAVFNERTHELSLRRYANKKHAPVTRVGKDSDTYVPPAQEQAPSILPAKGQGAKSRALDQEFFEDRGSFGVYAKGIHGAKGPFARAQVLPHQNAVTNDGAVIAPKYGRLAAVLASQGIDGGKKHKKPKRVKQRSGKGYD</sequence>
<feature type="region of interest" description="Disordered" evidence="6">
    <location>
        <begin position="922"/>
        <end position="945"/>
    </location>
</feature>
<organism evidence="8 9">
    <name type="scientific">Paramarasmius palmivorus</name>
    <dbReference type="NCBI Taxonomy" id="297713"/>
    <lineage>
        <taxon>Eukaryota</taxon>
        <taxon>Fungi</taxon>
        <taxon>Dikarya</taxon>
        <taxon>Basidiomycota</taxon>
        <taxon>Agaricomycotina</taxon>
        <taxon>Agaricomycetes</taxon>
        <taxon>Agaricomycetidae</taxon>
        <taxon>Agaricales</taxon>
        <taxon>Marasmiineae</taxon>
        <taxon>Marasmiaceae</taxon>
        <taxon>Paramarasmius</taxon>
    </lineage>
</organism>
<dbReference type="Proteomes" id="UP001383192">
    <property type="component" value="Unassembled WGS sequence"/>
</dbReference>
<dbReference type="GO" id="GO:0003924">
    <property type="term" value="F:GTPase activity"/>
    <property type="evidence" value="ECO:0007669"/>
    <property type="project" value="InterPro"/>
</dbReference>
<feature type="region of interest" description="Disordered" evidence="6">
    <location>
        <begin position="542"/>
        <end position="602"/>
    </location>
</feature>